<evidence type="ECO:0000256" key="1">
    <source>
        <dbReference type="SAM" id="MobiDB-lite"/>
    </source>
</evidence>
<protein>
    <submittedName>
        <fullName evidence="3">Spen family transcriptional repressor</fullName>
    </submittedName>
</protein>
<dbReference type="WBParaSite" id="HCON_00063180-00001">
    <property type="protein sequence ID" value="HCON_00063180-00001"/>
    <property type="gene ID" value="HCON_00063180"/>
</dbReference>
<feature type="region of interest" description="Disordered" evidence="1">
    <location>
        <begin position="201"/>
        <end position="307"/>
    </location>
</feature>
<feature type="compositionally biased region" description="Basic and acidic residues" evidence="1">
    <location>
        <begin position="147"/>
        <end position="177"/>
    </location>
</feature>
<name>A0A7I4Y6Q7_HAECO</name>
<organism evidence="2 3">
    <name type="scientific">Haemonchus contortus</name>
    <name type="common">Barber pole worm</name>
    <dbReference type="NCBI Taxonomy" id="6289"/>
    <lineage>
        <taxon>Eukaryota</taxon>
        <taxon>Metazoa</taxon>
        <taxon>Ecdysozoa</taxon>
        <taxon>Nematoda</taxon>
        <taxon>Chromadorea</taxon>
        <taxon>Rhabditida</taxon>
        <taxon>Rhabditina</taxon>
        <taxon>Rhabditomorpha</taxon>
        <taxon>Strongyloidea</taxon>
        <taxon>Trichostrongylidae</taxon>
        <taxon>Haemonchus</taxon>
    </lineage>
</organism>
<feature type="region of interest" description="Disordered" evidence="1">
    <location>
        <begin position="390"/>
        <end position="427"/>
    </location>
</feature>
<dbReference type="AlphaFoldDB" id="A0A7I4Y6Q7"/>
<feature type="compositionally biased region" description="Basic and acidic residues" evidence="1">
    <location>
        <begin position="597"/>
        <end position="613"/>
    </location>
</feature>
<reference evidence="3" key="1">
    <citation type="submission" date="2020-12" db="UniProtKB">
        <authorList>
            <consortium name="WormBaseParasite"/>
        </authorList>
    </citation>
    <scope>IDENTIFICATION</scope>
    <source>
        <strain evidence="3">MHco3</strain>
    </source>
</reference>
<feature type="compositionally biased region" description="Basic and acidic residues" evidence="1">
    <location>
        <begin position="392"/>
        <end position="427"/>
    </location>
</feature>
<feature type="region of interest" description="Disordered" evidence="1">
    <location>
        <begin position="120"/>
        <end position="187"/>
    </location>
</feature>
<feature type="region of interest" description="Disordered" evidence="1">
    <location>
        <begin position="499"/>
        <end position="635"/>
    </location>
</feature>
<feature type="compositionally biased region" description="Basic and acidic residues" evidence="1">
    <location>
        <begin position="360"/>
        <end position="369"/>
    </location>
</feature>
<dbReference type="OrthoDB" id="5867210at2759"/>
<sequence>MYSYADRYGSYRDYSSFPDRLGRAHYDDIDIGRRRFYDDDIGRRRPFDDRGLEDYRMRSTRIEYPGFPVREDDWRSSRLDRHREFINESWKNEFATQSWRTPVSSNWRYERSRSPRAYEDWKTERTWRRSPSPRRPPISRRRSRSQHSQERRHMRKDHSVKERHSREKNTFSRESDPSVKGSIANLNEDELEKAARLQLQLMAEMESKDSKEDSKSKGDNSVKKEDGAKKETKSVESSGAKKETKAVESSKKAENSKEPNGNVAPLSQQKINPPETDSNSRAVQPKENDNKLPSHDGKPSKTGHGEIIVLKKKFEDIHKLPTTKPIGANWIEEYKMTVNKRKQEISSGIPVPAARPPSPVRHDIHRGIDPRVPSRLPDYRLEASSTLGNRPAIREYFQDPKTAPRDNRPAFREYFQDPKTAPRDNRPAVREYFQDLKTASRDRAIDYAREVALRSHTPLDPKQFIEELSDSEDWDEVAELVNHPPTLKRPAAVEIERPVKRGLLGTAPPRVSRLPRDGSPIGSGGSRPPGFIPPPTVAAKTLSSAHPRPSMEEKSFFRMEYPSVTPGIYHSRATEEREESDDPAGPPQAKIAPPKPVIREHGFPHSWRREHAHPVPLDPMTKYGGVESKHGGYFD</sequence>
<feature type="compositionally biased region" description="Basic residues" evidence="1">
    <location>
        <begin position="137"/>
        <end position="146"/>
    </location>
</feature>
<feature type="compositionally biased region" description="Polar residues" evidence="1">
    <location>
        <begin position="265"/>
        <end position="282"/>
    </location>
</feature>
<feature type="region of interest" description="Disordered" evidence="1">
    <location>
        <begin position="345"/>
        <end position="377"/>
    </location>
</feature>
<feature type="compositionally biased region" description="Basic and acidic residues" evidence="1">
    <location>
        <begin position="205"/>
        <end position="257"/>
    </location>
</feature>
<feature type="compositionally biased region" description="Basic and acidic residues" evidence="1">
    <location>
        <begin position="284"/>
        <end position="299"/>
    </location>
</feature>
<evidence type="ECO:0000313" key="2">
    <source>
        <dbReference type="Proteomes" id="UP000025227"/>
    </source>
</evidence>
<dbReference type="Proteomes" id="UP000025227">
    <property type="component" value="Unplaced"/>
</dbReference>
<evidence type="ECO:0000313" key="3">
    <source>
        <dbReference type="WBParaSite" id="HCON_00063180-00001"/>
    </source>
</evidence>
<dbReference type="OMA" id="RHREFIN"/>
<proteinExistence type="predicted"/>
<keyword evidence="2" id="KW-1185">Reference proteome</keyword>
<accession>A0A7I4Y6Q7</accession>